<keyword evidence="3" id="KW-0813">Transport</keyword>
<evidence type="ECO:0000313" key="11">
    <source>
        <dbReference type="Proteomes" id="UP000239866"/>
    </source>
</evidence>
<dbReference type="OrthoDB" id="9812221at2"/>
<feature type="transmembrane region" description="Helical" evidence="8">
    <location>
        <begin position="20"/>
        <end position="40"/>
    </location>
</feature>
<dbReference type="Proteomes" id="UP000239866">
    <property type="component" value="Unassembled WGS sequence"/>
</dbReference>
<dbReference type="GO" id="GO:0022857">
    <property type="term" value="F:transmembrane transporter activity"/>
    <property type="evidence" value="ECO:0007669"/>
    <property type="project" value="InterPro"/>
</dbReference>
<gene>
    <name evidence="10" type="ORF">C7H09_04900</name>
</gene>
<feature type="domain" description="Major facilitator superfamily (MFS) profile" evidence="9">
    <location>
        <begin position="22"/>
        <end position="516"/>
    </location>
</feature>
<organism evidence="10 11">
    <name type="scientific">Marinobacter fuscus</name>
    <dbReference type="NCBI Taxonomy" id="2109942"/>
    <lineage>
        <taxon>Bacteria</taxon>
        <taxon>Pseudomonadati</taxon>
        <taxon>Pseudomonadota</taxon>
        <taxon>Gammaproteobacteria</taxon>
        <taxon>Pseudomonadales</taxon>
        <taxon>Marinobacteraceae</taxon>
        <taxon>Marinobacter</taxon>
    </lineage>
</organism>
<dbReference type="NCBIfam" id="TIGR00711">
    <property type="entry name" value="efflux_EmrB"/>
    <property type="match status" value="1"/>
</dbReference>
<dbReference type="GO" id="GO:0005886">
    <property type="term" value="C:plasma membrane"/>
    <property type="evidence" value="ECO:0007669"/>
    <property type="project" value="UniProtKB-SubCell"/>
</dbReference>
<dbReference type="PANTHER" id="PTHR42718:SF9">
    <property type="entry name" value="MAJOR FACILITATOR SUPERFAMILY MULTIDRUG TRANSPORTER MFSC"/>
    <property type="match status" value="1"/>
</dbReference>
<evidence type="ECO:0000256" key="1">
    <source>
        <dbReference type="ARBA" id="ARBA00004651"/>
    </source>
</evidence>
<name>A0A2T1KP20_9GAMM</name>
<keyword evidence="7 8" id="KW-0472">Membrane</keyword>
<reference evidence="10 11" key="1">
    <citation type="submission" date="2018-03" db="EMBL/GenBank/DDBJ databases">
        <title>Marinobacter brunus sp. nov., a marine bacterium of Gamma-proteobacteria isolated from the surface seawater of the South China Sea.</title>
        <authorList>
            <person name="Cheng H."/>
            <person name="Wu Y.-H."/>
            <person name="Xamxidin M."/>
            <person name="Xu X.-W."/>
        </authorList>
    </citation>
    <scope>NUCLEOTIDE SEQUENCE [LARGE SCALE GENOMIC DNA]</scope>
    <source>
        <strain evidence="10 11">NH169-3</strain>
    </source>
</reference>
<dbReference type="CDD" id="cd17503">
    <property type="entry name" value="MFS_LmrB_MDR_like"/>
    <property type="match status" value="1"/>
</dbReference>
<feature type="transmembrane region" description="Helical" evidence="8">
    <location>
        <begin position="113"/>
        <end position="135"/>
    </location>
</feature>
<dbReference type="InterPro" id="IPR011701">
    <property type="entry name" value="MFS"/>
</dbReference>
<feature type="transmembrane region" description="Helical" evidence="8">
    <location>
        <begin position="307"/>
        <end position="329"/>
    </location>
</feature>
<dbReference type="PROSITE" id="PS50850">
    <property type="entry name" value="MFS"/>
    <property type="match status" value="1"/>
</dbReference>
<evidence type="ECO:0000256" key="7">
    <source>
        <dbReference type="ARBA" id="ARBA00023136"/>
    </source>
</evidence>
<dbReference type="Gene3D" id="1.20.1250.20">
    <property type="entry name" value="MFS general substrate transporter like domains"/>
    <property type="match status" value="1"/>
</dbReference>
<feature type="transmembrane region" description="Helical" evidence="8">
    <location>
        <begin position="208"/>
        <end position="227"/>
    </location>
</feature>
<sequence>MEYVSGIDQLFDRYGPAYKWLSTLTVMLGTLSMTLAATIVNVAIPDIMGNFGIAQTKAQWLSTGFLAAMASFMLLSSWVLESFGMKAAYIGAMVIFILAAAIGGMSVHEDMVIVSRVVQGAMAGIIQPLAMTVIFRVFPSDQRGLGMGVYGLGVILGPAVGPALGGFLVDLMSWRAVFFLPLPACLVGIVLALFFAPDRESDSVRSPFDWGGFLLLCIALSALLWTLSNGQRLGWTSFSIVGGGALALAAAVVFIAWEWRSDKALLAVRIFANPGFAAGSLVAFCYGAGLFGSTYLVPLFVQEIQGFTATASGLLLMPAGLAMGFIFPIAGKMSDLYPARILIASGVMLFAWSCWELAKVDVSTLPWVLGGWVLVGRLGLGLGMPSLSTGSLKVLPDHLLSQGAGANNFARQLGGAVGVNVLAVVLEWRSSFHAAAIASTQTSGNVVTSQWLTAIENGYQVVGLSPELVGMFARYQLGELVWFQGYESGFRDSFLVLALIFGFALLPAWLMKGASGSRYQNC</sequence>
<proteinExistence type="inferred from homology"/>
<feature type="transmembrane region" description="Helical" evidence="8">
    <location>
        <begin position="233"/>
        <end position="257"/>
    </location>
</feature>
<feature type="transmembrane region" description="Helical" evidence="8">
    <location>
        <begin position="174"/>
        <end position="196"/>
    </location>
</feature>
<evidence type="ECO:0000256" key="3">
    <source>
        <dbReference type="ARBA" id="ARBA00022448"/>
    </source>
</evidence>
<protein>
    <submittedName>
        <fullName evidence="10">MFS transporter</fullName>
    </submittedName>
</protein>
<dbReference type="PANTHER" id="PTHR42718">
    <property type="entry name" value="MAJOR FACILITATOR SUPERFAMILY MULTIDRUG TRANSPORTER MFSC"/>
    <property type="match status" value="1"/>
</dbReference>
<feature type="transmembrane region" description="Helical" evidence="8">
    <location>
        <begin position="87"/>
        <end position="107"/>
    </location>
</feature>
<evidence type="ECO:0000256" key="6">
    <source>
        <dbReference type="ARBA" id="ARBA00022989"/>
    </source>
</evidence>
<dbReference type="AlphaFoldDB" id="A0A2T1KP20"/>
<feature type="transmembrane region" description="Helical" evidence="8">
    <location>
        <begin position="147"/>
        <end position="168"/>
    </location>
</feature>
<dbReference type="EMBL" id="PXNP01000019">
    <property type="protein sequence ID" value="PSF11899.1"/>
    <property type="molecule type" value="Genomic_DNA"/>
</dbReference>
<evidence type="ECO:0000256" key="5">
    <source>
        <dbReference type="ARBA" id="ARBA00022692"/>
    </source>
</evidence>
<feature type="transmembrane region" description="Helical" evidence="8">
    <location>
        <begin position="278"/>
        <end position="301"/>
    </location>
</feature>
<dbReference type="PRINTS" id="PR01036">
    <property type="entry name" value="TCRTETB"/>
</dbReference>
<keyword evidence="6 8" id="KW-1133">Transmembrane helix</keyword>
<comment type="similarity">
    <text evidence="2">Belongs to the major facilitator superfamily. EmrB family.</text>
</comment>
<evidence type="ECO:0000256" key="4">
    <source>
        <dbReference type="ARBA" id="ARBA00022475"/>
    </source>
</evidence>
<dbReference type="Pfam" id="PF07690">
    <property type="entry name" value="MFS_1"/>
    <property type="match status" value="1"/>
</dbReference>
<dbReference type="InterPro" id="IPR036259">
    <property type="entry name" value="MFS_trans_sf"/>
</dbReference>
<feature type="transmembrane region" description="Helical" evidence="8">
    <location>
        <begin position="364"/>
        <end position="383"/>
    </location>
</feature>
<keyword evidence="11" id="KW-1185">Reference proteome</keyword>
<feature type="transmembrane region" description="Helical" evidence="8">
    <location>
        <begin position="341"/>
        <end position="358"/>
    </location>
</feature>
<feature type="transmembrane region" description="Helical" evidence="8">
    <location>
        <begin position="494"/>
        <end position="511"/>
    </location>
</feature>
<keyword evidence="5 8" id="KW-0812">Transmembrane</keyword>
<keyword evidence="4" id="KW-1003">Cell membrane</keyword>
<evidence type="ECO:0000313" key="10">
    <source>
        <dbReference type="EMBL" id="PSF11899.1"/>
    </source>
</evidence>
<feature type="transmembrane region" description="Helical" evidence="8">
    <location>
        <begin position="60"/>
        <end position="80"/>
    </location>
</feature>
<evidence type="ECO:0000256" key="8">
    <source>
        <dbReference type="SAM" id="Phobius"/>
    </source>
</evidence>
<comment type="caution">
    <text evidence="10">The sequence shown here is derived from an EMBL/GenBank/DDBJ whole genome shotgun (WGS) entry which is preliminary data.</text>
</comment>
<dbReference type="Gene3D" id="1.20.1720.10">
    <property type="entry name" value="Multidrug resistance protein D"/>
    <property type="match status" value="1"/>
</dbReference>
<dbReference type="InterPro" id="IPR004638">
    <property type="entry name" value="EmrB-like"/>
</dbReference>
<dbReference type="InterPro" id="IPR020846">
    <property type="entry name" value="MFS_dom"/>
</dbReference>
<evidence type="ECO:0000259" key="9">
    <source>
        <dbReference type="PROSITE" id="PS50850"/>
    </source>
</evidence>
<comment type="subcellular location">
    <subcellularLocation>
        <location evidence="1">Cell membrane</location>
        <topology evidence="1">Multi-pass membrane protein</topology>
    </subcellularLocation>
</comment>
<accession>A0A2T1KP20</accession>
<dbReference type="SUPFAM" id="SSF103473">
    <property type="entry name" value="MFS general substrate transporter"/>
    <property type="match status" value="1"/>
</dbReference>
<evidence type="ECO:0000256" key="2">
    <source>
        <dbReference type="ARBA" id="ARBA00008537"/>
    </source>
</evidence>